<sequence>MDTAWTTEAAMAAAVVLLLSLAAWWLIQLRARRGLEHDVPSTVSVLARRRRKKLAEMMRILSMAEEIADLGLWQYYPARNEQEWSGGMKCLFGLDHDDALMEGDAETLLAANEIDLVAEVMARKGRRGVFGLRMTVQRVDGSERDIRIRACHIDQEDAHSHRVIAVLMDVTDHARRERRLKESREIALREARRARELAETDPLTGLANRRRIMAELDRLVVLVREQRQPLSLILFDVDHFKRVNDRHGHTVGDEVLRQISMIAEEQVREGDILGRIGGEEFVWVVPGADKTLAGLAAERLRLAVAMGSGVGKTTPVTISLGIAAARPGDTALGLFARADAALYDAKHAGRNTVRLAA</sequence>
<dbReference type="SUPFAM" id="SSF55073">
    <property type="entry name" value="Nucleotide cyclase"/>
    <property type="match status" value="1"/>
</dbReference>
<dbReference type="InterPro" id="IPR043128">
    <property type="entry name" value="Rev_trsase/Diguanyl_cyclase"/>
</dbReference>
<keyword evidence="7" id="KW-1185">Reference proteome</keyword>
<organism evidence="6 7">
    <name type="scientific">Altererythrobacter arenosus</name>
    <dbReference type="NCBI Taxonomy" id="3032592"/>
    <lineage>
        <taxon>Bacteria</taxon>
        <taxon>Pseudomonadati</taxon>
        <taxon>Pseudomonadota</taxon>
        <taxon>Alphaproteobacteria</taxon>
        <taxon>Sphingomonadales</taxon>
        <taxon>Erythrobacteraceae</taxon>
        <taxon>Altererythrobacter</taxon>
    </lineage>
</organism>
<feature type="domain" description="GGDEF" evidence="5">
    <location>
        <begin position="228"/>
        <end position="357"/>
    </location>
</feature>
<dbReference type="GO" id="GO:0052621">
    <property type="term" value="F:diguanylate cyclase activity"/>
    <property type="evidence" value="ECO:0007669"/>
    <property type="project" value="UniProtKB-EC"/>
</dbReference>
<dbReference type="PROSITE" id="PS50887">
    <property type="entry name" value="GGDEF"/>
    <property type="match status" value="1"/>
</dbReference>
<proteinExistence type="predicted"/>
<name>A0ABY8FRP8_9SPHN</name>
<dbReference type="PANTHER" id="PTHR45138:SF9">
    <property type="entry name" value="DIGUANYLATE CYCLASE DGCM-RELATED"/>
    <property type="match status" value="1"/>
</dbReference>
<dbReference type="Proteomes" id="UP001215827">
    <property type="component" value="Chromosome"/>
</dbReference>
<keyword evidence="3" id="KW-1133">Transmembrane helix</keyword>
<dbReference type="InterPro" id="IPR050469">
    <property type="entry name" value="Diguanylate_Cyclase"/>
</dbReference>
<evidence type="ECO:0000256" key="1">
    <source>
        <dbReference type="ARBA" id="ARBA00012528"/>
    </source>
</evidence>
<evidence type="ECO:0000256" key="3">
    <source>
        <dbReference type="SAM" id="Phobius"/>
    </source>
</evidence>
<protein>
    <recommendedName>
        <fullName evidence="1">diguanylate cyclase</fullName>
        <ecNumber evidence="1">2.7.7.65</ecNumber>
    </recommendedName>
</protein>
<evidence type="ECO:0000259" key="5">
    <source>
        <dbReference type="PROSITE" id="PS50887"/>
    </source>
</evidence>
<dbReference type="SUPFAM" id="SSF55785">
    <property type="entry name" value="PYP-like sensor domain (PAS domain)"/>
    <property type="match status" value="1"/>
</dbReference>
<dbReference type="EC" id="2.7.7.65" evidence="1"/>
<dbReference type="RefSeq" id="WP_278015343.1">
    <property type="nucleotide sequence ID" value="NZ_CP121106.1"/>
</dbReference>
<evidence type="ECO:0000313" key="6">
    <source>
        <dbReference type="EMBL" id="WFL76578.1"/>
    </source>
</evidence>
<accession>A0ABY8FRP8</accession>
<reference evidence="6 7" key="1">
    <citation type="submission" date="2023-03" db="EMBL/GenBank/DDBJ databases">
        <title>Altererythrobacter sp. CAU 1644 isolated from sand.</title>
        <authorList>
            <person name="Kim W."/>
        </authorList>
    </citation>
    <scope>NUCLEOTIDE SEQUENCE [LARGE SCALE GENOMIC DNA]</scope>
    <source>
        <strain evidence="6 7">CAU 1644</strain>
    </source>
</reference>
<keyword evidence="3" id="KW-0812">Transmembrane</keyword>
<feature type="transmembrane region" description="Helical" evidence="3">
    <location>
        <begin position="6"/>
        <end position="27"/>
    </location>
</feature>
<dbReference type="Gene3D" id="3.30.70.270">
    <property type="match status" value="1"/>
</dbReference>
<keyword evidence="6" id="KW-0548">Nucleotidyltransferase</keyword>
<dbReference type="EMBL" id="CP121106">
    <property type="protein sequence ID" value="WFL76578.1"/>
    <property type="molecule type" value="Genomic_DNA"/>
</dbReference>
<feature type="domain" description="PAC" evidence="4">
    <location>
        <begin position="130"/>
        <end position="182"/>
    </location>
</feature>
<evidence type="ECO:0000259" key="4">
    <source>
        <dbReference type="PROSITE" id="PS50113"/>
    </source>
</evidence>
<evidence type="ECO:0000313" key="7">
    <source>
        <dbReference type="Proteomes" id="UP001215827"/>
    </source>
</evidence>
<dbReference type="InterPro" id="IPR029787">
    <property type="entry name" value="Nucleotide_cyclase"/>
</dbReference>
<dbReference type="CDD" id="cd01949">
    <property type="entry name" value="GGDEF"/>
    <property type="match status" value="1"/>
</dbReference>
<dbReference type="Gene3D" id="3.30.450.20">
    <property type="entry name" value="PAS domain"/>
    <property type="match status" value="1"/>
</dbReference>
<dbReference type="PROSITE" id="PS50113">
    <property type="entry name" value="PAC"/>
    <property type="match status" value="1"/>
</dbReference>
<dbReference type="InterPro" id="IPR000160">
    <property type="entry name" value="GGDEF_dom"/>
</dbReference>
<evidence type="ECO:0000256" key="2">
    <source>
        <dbReference type="ARBA" id="ARBA00034247"/>
    </source>
</evidence>
<keyword evidence="6" id="KW-0808">Transferase</keyword>
<dbReference type="NCBIfam" id="TIGR00254">
    <property type="entry name" value="GGDEF"/>
    <property type="match status" value="1"/>
</dbReference>
<dbReference type="PANTHER" id="PTHR45138">
    <property type="entry name" value="REGULATORY COMPONENTS OF SENSORY TRANSDUCTION SYSTEM"/>
    <property type="match status" value="1"/>
</dbReference>
<gene>
    <name evidence="6" type="ORF">P7228_11290</name>
</gene>
<keyword evidence="3" id="KW-0472">Membrane</keyword>
<comment type="catalytic activity">
    <reaction evidence="2">
        <text>2 GTP = 3',3'-c-di-GMP + 2 diphosphate</text>
        <dbReference type="Rhea" id="RHEA:24898"/>
        <dbReference type="ChEBI" id="CHEBI:33019"/>
        <dbReference type="ChEBI" id="CHEBI:37565"/>
        <dbReference type="ChEBI" id="CHEBI:58805"/>
        <dbReference type="EC" id="2.7.7.65"/>
    </reaction>
</comment>
<dbReference type="InterPro" id="IPR000700">
    <property type="entry name" value="PAS-assoc_C"/>
</dbReference>
<dbReference type="InterPro" id="IPR035965">
    <property type="entry name" value="PAS-like_dom_sf"/>
</dbReference>
<dbReference type="Pfam" id="PF00990">
    <property type="entry name" value="GGDEF"/>
    <property type="match status" value="1"/>
</dbReference>
<dbReference type="SMART" id="SM00267">
    <property type="entry name" value="GGDEF"/>
    <property type="match status" value="1"/>
</dbReference>